<feature type="transmembrane region" description="Helical" evidence="1">
    <location>
        <begin position="71"/>
        <end position="90"/>
    </location>
</feature>
<evidence type="ECO:0000256" key="1">
    <source>
        <dbReference type="SAM" id="Phobius"/>
    </source>
</evidence>
<reference evidence="3 4" key="1">
    <citation type="journal article" date="2020" name="Microorganisms">
        <title>Simultaneous Genome Sequencing of Prosthecochloris ethylica and Desulfuromonas acetoxidans within a Syntrophic Mixture Reveals Unique Pili and Protein Interactions.</title>
        <authorList>
            <person name="Kyndt J.A."/>
            <person name="Van Beeumen J.J."/>
            <person name="Meyer T.E."/>
        </authorList>
    </citation>
    <scope>NUCLEOTIDE SEQUENCE [LARGE SCALE GENOMIC DNA]</scope>
    <source>
        <strain evidence="3 4">N3</strain>
    </source>
</reference>
<name>A0ABR9XSV6_9CHLB</name>
<evidence type="ECO:0000313" key="4">
    <source>
        <dbReference type="Proteomes" id="UP000619838"/>
    </source>
</evidence>
<dbReference type="Pfam" id="PF14358">
    <property type="entry name" value="DUF4405"/>
    <property type="match status" value="1"/>
</dbReference>
<keyword evidence="1" id="KW-0472">Membrane</keyword>
<gene>
    <name evidence="3" type="ORF">INT08_07255</name>
</gene>
<organism evidence="3 4">
    <name type="scientific">Prosthecochloris ethylica</name>
    <dbReference type="NCBI Taxonomy" id="2743976"/>
    <lineage>
        <taxon>Bacteria</taxon>
        <taxon>Pseudomonadati</taxon>
        <taxon>Chlorobiota</taxon>
        <taxon>Chlorobiia</taxon>
        <taxon>Chlorobiales</taxon>
        <taxon>Chlorobiaceae</taxon>
        <taxon>Prosthecochloris</taxon>
    </lineage>
</organism>
<feature type="transmembrane region" description="Helical" evidence="1">
    <location>
        <begin position="12"/>
        <end position="36"/>
    </location>
</feature>
<keyword evidence="1" id="KW-0812">Transmembrane</keyword>
<keyword evidence="4" id="KW-1185">Reference proteome</keyword>
<feature type="transmembrane region" description="Helical" evidence="1">
    <location>
        <begin position="42"/>
        <end position="59"/>
    </location>
</feature>
<keyword evidence="1" id="KW-1133">Transmembrane helix</keyword>
<protein>
    <submittedName>
        <fullName evidence="3">DUF4405 domain-containing protein</fullName>
    </submittedName>
</protein>
<evidence type="ECO:0000313" key="3">
    <source>
        <dbReference type="EMBL" id="MBF0636967.1"/>
    </source>
</evidence>
<evidence type="ECO:0000259" key="2">
    <source>
        <dbReference type="Pfam" id="PF14358"/>
    </source>
</evidence>
<accession>A0ABR9XSV6</accession>
<comment type="caution">
    <text evidence="3">The sequence shown here is derived from an EMBL/GenBank/DDBJ whole genome shotgun (WGS) entry which is preliminary data.</text>
</comment>
<dbReference type="Proteomes" id="UP000619838">
    <property type="component" value="Unassembled WGS sequence"/>
</dbReference>
<dbReference type="EMBL" id="JADGII010000010">
    <property type="protein sequence ID" value="MBF0636967.1"/>
    <property type="molecule type" value="Genomic_DNA"/>
</dbReference>
<proteinExistence type="predicted"/>
<dbReference type="InterPro" id="IPR025517">
    <property type="entry name" value="DUF4405"/>
</dbReference>
<feature type="domain" description="Flavinylation-associated cytochrome" evidence="2">
    <location>
        <begin position="9"/>
        <end position="58"/>
    </location>
</feature>
<sequence length="161" mass="17196">MSRNMKTWATPAVGATFLIMSITGILLFFHIDIGIIEPVHKWAGWILVVTAIAHLLANAKPFTAHLKSFRGVSIIAAGAVVLALSFYPWAGEESNPMKKALGALQHASMESVSSIAGTSSDELVARLEAHGITVGNTADSLQETARNNGESVREILAIIFE</sequence>
<dbReference type="RefSeq" id="WP_175187350.1">
    <property type="nucleotide sequence ID" value="NZ_JABVZQ010000007.1"/>
</dbReference>